<feature type="region of interest" description="Disordered" evidence="1">
    <location>
        <begin position="1"/>
        <end position="38"/>
    </location>
</feature>
<evidence type="ECO:0000313" key="3">
    <source>
        <dbReference type="Proteomes" id="UP000035740"/>
    </source>
</evidence>
<reference evidence="2 3" key="1">
    <citation type="journal article" date="2014" name="Nature">
        <title>The genome of the recently domesticated crop plant sugar beet (Beta vulgaris).</title>
        <authorList>
            <person name="Dohm J.C."/>
            <person name="Minoche A.E."/>
            <person name="Holtgrawe D."/>
            <person name="Capella-Gutierrez S."/>
            <person name="Zakrzewski F."/>
            <person name="Tafer H."/>
            <person name="Rupp O."/>
            <person name="Sorensen T.R."/>
            <person name="Stracke R."/>
            <person name="Reinhardt R."/>
            <person name="Goesmann A."/>
            <person name="Kraft T."/>
            <person name="Schulz B."/>
            <person name="Stadler P.F."/>
            <person name="Schmidt T."/>
            <person name="Gabaldon T."/>
            <person name="Lehrach H."/>
            <person name="Weisshaar B."/>
            <person name="Himmelbauer H."/>
        </authorList>
    </citation>
    <scope>NUCLEOTIDE SEQUENCE [LARGE SCALE GENOMIC DNA]</scope>
    <source>
        <tissue evidence="2">Taproot</tissue>
    </source>
</reference>
<dbReference type="KEGG" id="bvg:104890361"/>
<dbReference type="Proteomes" id="UP000035740">
    <property type="component" value="Chromosome 4"/>
</dbReference>
<dbReference type="OMA" id="FPNLAIV"/>
<protein>
    <submittedName>
        <fullName evidence="2">Uncharacterized protein</fullName>
    </submittedName>
</protein>
<gene>
    <name evidence="2" type="ORF">BVRB_4g076370</name>
</gene>
<dbReference type="eggNOG" id="ENOG502QUBW">
    <property type="taxonomic scope" value="Eukaryota"/>
</dbReference>
<dbReference type="EMBL" id="KQ090068">
    <property type="protein sequence ID" value="KMT14282.1"/>
    <property type="molecule type" value="Genomic_DNA"/>
</dbReference>
<organism evidence="2 3">
    <name type="scientific">Beta vulgaris subsp. vulgaris</name>
    <name type="common">Beet</name>
    <dbReference type="NCBI Taxonomy" id="3555"/>
    <lineage>
        <taxon>Eukaryota</taxon>
        <taxon>Viridiplantae</taxon>
        <taxon>Streptophyta</taxon>
        <taxon>Embryophyta</taxon>
        <taxon>Tracheophyta</taxon>
        <taxon>Spermatophyta</taxon>
        <taxon>Magnoliopsida</taxon>
        <taxon>eudicotyledons</taxon>
        <taxon>Gunneridae</taxon>
        <taxon>Pentapetalae</taxon>
        <taxon>Caryophyllales</taxon>
        <taxon>Chenopodiaceae</taxon>
        <taxon>Betoideae</taxon>
        <taxon>Beta</taxon>
    </lineage>
</organism>
<feature type="compositionally biased region" description="Basic and acidic residues" evidence="1">
    <location>
        <begin position="21"/>
        <end position="38"/>
    </location>
</feature>
<dbReference type="OrthoDB" id="1920481at2759"/>
<dbReference type="PANTHER" id="PTHR37248:SF1">
    <property type="entry name" value="TRANSLATION INITIATION FACTOR"/>
    <property type="match status" value="1"/>
</dbReference>
<proteinExistence type="predicted"/>
<dbReference type="GO" id="GO:0000775">
    <property type="term" value="C:chromosome, centromeric region"/>
    <property type="evidence" value="ECO:0007669"/>
    <property type="project" value="EnsemblPlants"/>
</dbReference>
<sequence>MVKKKRNSKQPLSSHDNATIVDEKKPEEEKNGDSSTDREFERQIAAMNAISDMEAEHLLTGLRLIRSYFNEEQLKMPVLQFFKENLPNVSVVRNGEDDLFDLRWKDVDGDLSAYTNGGRDLHASLFQHMSMAYPSCSDVRQSFGGFQFSAKAMKNLVGVDDQQIGSYLSQESLNTMMLGVPEGLQTPGATSQRLSIGMTPKSRRLPKHGEMLLSLHGSPLGVYKEDNMEAINESEEG</sequence>
<name>A0A0J8CLB4_BETVV</name>
<accession>A0A0J8CLB4</accession>
<dbReference type="PANTHER" id="PTHR37248">
    <property type="entry name" value="TRANSLATION INITIATION FACTOR"/>
    <property type="match status" value="1"/>
</dbReference>
<evidence type="ECO:0000256" key="1">
    <source>
        <dbReference type="SAM" id="MobiDB-lite"/>
    </source>
</evidence>
<dbReference type="AlphaFoldDB" id="A0A0J8CLB4"/>
<dbReference type="Gramene" id="KMT14282">
    <property type="protein sequence ID" value="KMT14282"/>
    <property type="gene ID" value="BVRB_4g076370"/>
</dbReference>
<keyword evidence="3" id="KW-1185">Reference proteome</keyword>
<evidence type="ECO:0000313" key="2">
    <source>
        <dbReference type="EMBL" id="KMT14282.1"/>
    </source>
</evidence>